<accession>A0A1I5WYY4</accession>
<dbReference type="Proteomes" id="UP000198577">
    <property type="component" value="Unassembled WGS sequence"/>
</dbReference>
<dbReference type="InterPro" id="IPR018060">
    <property type="entry name" value="HTH_AraC"/>
</dbReference>
<keyword evidence="2" id="KW-0238">DNA-binding</keyword>
<dbReference type="PRINTS" id="PR00032">
    <property type="entry name" value="HTHARAC"/>
</dbReference>
<dbReference type="InterPro" id="IPR003313">
    <property type="entry name" value="AraC-bd"/>
</dbReference>
<proteinExistence type="predicted"/>
<organism evidence="5 6">
    <name type="scientific">Caldicoprobacter faecalis</name>
    <dbReference type="NCBI Taxonomy" id="937334"/>
    <lineage>
        <taxon>Bacteria</taxon>
        <taxon>Bacillati</taxon>
        <taxon>Bacillota</taxon>
        <taxon>Clostridia</taxon>
        <taxon>Caldicoprobacterales</taxon>
        <taxon>Caldicoprobacteraceae</taxon>
        <taxon>Caldicoprobacter</taxon>
    </lineage>
</organism>
<dbReference type="InterPro" id="IPR037923">
    <property type="entry name" value="HTH-like"/>
</dbReference>
<keyword evidence="3" id="KW-0804">Transcription</keyword>
<dbReference type="Pfam" id="PF12833">
    <property type="entry name" value="HTH_18"/>
    <property type="match status" value="1"/>
</dbReference>
<feature type="domain" description="HTH araC/xylS-type" evidence="4">
    <location>
        <begin position="196"/>
        <end position="294"/>
    </location>
</feature>
<dbReference type="SUPFAM" id="SSF46689">
    <property type="entry name" value="Homeodomain-like"/>
    <property type="match status" value="2"/>
</dbReference>
<name>A0A1I5WYY4_9FIRM</name>
<gene>
    <name evidence="5" type="ORF">SAMN05444406_12033</name>
</gene>
<evidence type="ECO:0000313" key="5">
    <source>
        <dbReference type="EMBL" id="SFQ24943.1"/>
    </source>
</evidence>
<evidence type="ECO:0000256" key="2">
    <source>
        <dbReference type="ARBA" id="ARBA00023125"/>
    </source>
</evidence>
<dbReference type="PANTHER" id="PTHR43280">
    <property type="entry name" value="ARAC-FAMILY TRANSCRIPTIONAL REGULATOR"/>
    <property type="match status" value="1"/>
</dbReference>
<evidence type="ECO:0000259" key="4">
    <source>
        <dbReference type="PROSITE" id="PS01124"/>
    </source>
</evidence>
<dbReference type="AlphaFoldDB" id="A0A1I5WYY4"/>
<reference evidence="5 6" key="1">
    <citation type="submission" date="2016-10" db="EMBL/GenBank/DDBJ databases">
        <authorList>
            <person name="de Groot N.N."/>
        </authorList>
    </citation>
    <scope>NUCLEOTIDE SEQUENCE [LARGE SCALE GENOMIC DNA]</scope>
    <source>
        <strain evidence="5 6">DSM 20678</strain>
    </source>
</reference>
<dbReference type="GO" id="GO:0043565">
    <property type="term" value="F:sequence-specific DNA binding"/>
    <property type="evidence" value="ECO:0007669"/>
    <property type="project" value="InterPro"/>
</dbReference>
<dbReference type="SMART" id="SM00342">
    <property type="entry name" value="HTH_ARAC"/>
    <property type="match status" value="1"/>
</dbReference>
<dbReference type="Gene3D" id="2.60.120.280">
    <property type="entry name" value="Regulatory protein AraC"/>
    <property type="match status" value="1"/>
</dbReference>
<keyword evidence="6" id="KW-1185">Reference proteome</keyword>
<dbReference type="STRING" id="937334.SAMN05444406_12033"/>
<dbReference type="Pfam" id="PF02311">
    <property type="entry name" value="AraC_binding"/>
    <property type="match status" value="1"/>
</dbReference>
<dbReference type="InterPro" id="IPR009057">
    <property type="entry name" value="Homeodomain-like_sf"/>
</dbReference>
<dbReference type="OrthoDB" id="1410840at2"/>
<sequence>MKRGENQMKFLKIPIDKPLTHVSSGHFVSPINWSHSKRNIDSFVLIVGLQGTAYIQQDKEKYEVKPGNVLILLPYTTHFGYEISKESVSYYWCHFYCKNSSIVDESTFTKELFVPKIEASIHNDCNYVMVPIYSSYTNTDRINILFNQLLHVAYSDYYTSYGASYLLTLIMMELTQQTISDHIQKLKDDETNGKFIKMLEWIRINIENNISVCDIAREFNYNPDYLSRMFKQKIGISLIKYINSLKITKAKKMLLCSDNSIKEIAYKLGFTDEKYFMKLFKKMENITPTQYRNAFFYTHMNNH</sequence>
<dbReference type="Gene3D" id="1.10.10.60">
    <property type="entry name" value="Homeodomain-like"/>
    <property type="match status" value="2"/>
</dbReference>
<evidence type="ECO:0000313" key="6">
    <source>
        <dbReference type="Proteomes" id="UP000198577"/>
    </source>
</evidence>
<evidence type="ECO:0000256" key="3">
    <source>
        <dbReference type="ARBA" id="ARBA00023163"/>
    </source>
</evidence>
<protein>
    <submittedName>
        <fullName evidence="5">Transcriptional regulator, AraC family</fullName>
    </submittedName>
</protein>
<dbReference type="PANTHER" id="PTHR43280:SF2">
    <property type="entry name" value="HTH-TYPE TRANSCRIPTIONAL REGULATOR EXSA"/>
    <property type="match status" value="1"/>
</dbReference>
<dbReference type="SUPFAM" id="SSF51215">
    <property type="entry name" value="Regulatory protein AraC"/>
    <property type="match status" value="1"/>
</dbReference>
<keyword evidence="1" id="KW-0805">Transcription regulation</keyword>
<dbReference type="PROSITE" id="PS01124">
    <property type="entry name" value="HTH_ARAC_FAMILY_2"/>
    <property type="match status" value="1"/>
</dbReference>
<evidence type="ECO:0000256" key="1">
    <source>
        <dbReference type="ARBA" id="ARBA00023015"/>
    </source>
</evidence>
<dbReference type="InterPro" id="IPR020449">
    <property type="entry name" value="Tscrpt_reg_AraC-type_HTH"/>
</dbReference>
<dbReference type="PROSITE" id="PS00041">
    <property type="entry name" value="HTH_ARAC_FAMILY_1"/>
    <property type="match status" value="1"/>
</dbReference>
<dbReference type="InterPro" id="IPR018062">
    <property type="entry name" value="HTH_AraC-typ_CS"/>
</dbReference>
<dbReference type="EMBL" id="FOXR01000020">
    <property type="protein sequence ID" value="SFQ24943.1"/>
    <property type="molecule type" value="Genomic_DNA"/>
</dbReference>
<dbReference type="GO" id="GO:0003700">
    <property type="term" value="F:DNA-binding transcription factor activity"/>
    <property type="evidence" value="ECO:0007669"/>
    <property type="project" value="InterPro"/>
</dbReference>